<name>A0A812UCK7_SYMPI</name>
<feature type="non-terminal residue" evidence="2">
    <location>
        <position position="1"/>
    </location>
</feature>
<proteinExistence type="predicted"/>
<accession>A0A812UCK7</accession>
<protein>
    <submittedName>
        <fullName evidence="2">Uncharacterized protein</fullName>
    </submittedName>
</protein>
<feature type="region of interest" description="Disordered" evidence="1">
    <location>
        <begin position="1"/>
        <end position="28"/>
    </location>
</feature>
<keyword evidence="3" id="KW-1185">Reference proteome</keyword>
<reference evidence="2" key="1">
    <citation type="submission" date="2021-02" db="EMBL/GenBank/DDBJ databases">
        <authorList>
            <person name="Dougan E. K."/>
            <person name="Rhodes N."/>
            <person name="Thang M."/>
            <person name="Chan C."/>
        </authorList>
    </citation>
    <scope>NUCLEOTIDE SEQUENCE</scope>
</reference>
<feature type="compositionally biased region" description="Basic and acidic residues" evidence="1">
    <location>
        <begin position="71"/>
        <end position="85"/>
    </location>
</feature>
<gene>
    <name evidence="2" type="ORF">SPIL2461_LOCUS15358</name>
</gene>
<dbReference type="EMBL" id="CAJNIZ010037324">
    <property type="protein sequence ID" value="CAE7570628.1"/>
    <property type="molecule type" value="Genomic_DNA"/>
</dbReference>
<organism evidence="2 3">
    <name type="scientific">Symbiodinium pilosum</name>
    <name type="common">Dinoflagellate</name>
    <dbReference type="NCBI Taxonomy" id="2952"/>
    <lineage>
        <taxon>Eukaryota</taxon>
        <taxon>Sar</taxon>
        <taxon>Alveolata</taxon>
        <taxon>Dinophyceae</taxon>
        <taxon>Suessiales</taxon>
        <taxon>Symbiodiniaceae</taxon>
        <taxon>Symbiodinium</taxon>
    </lineage>
</organism>
<dbReference type="AlphaFoldDB" id="A0A812UCK7"/>
<evidence type="ECO:0000313" key="3">
    <source>
        <dbReference type="Proteomes" id="UP000649617"/>
    </source>
</evidence>
<comment type="caution">
    <text evidence="2">The sequence shown here is derived from an EMBL/GenBank/DDBJ whole genome shotgun (WGS) entry which is preliminary data.</text>
</comment>
<evidence type="ECO:0000256" key="1">
    <source>
        <dbReference type="SAM" id="MobiDB-lite"/>
    </source>
</evidence>
<evidence type="ECO:0000313" key="2">
    <source>
        <dbReference type="EMBL" id="CAE7570628.1"/>
    </source>
</evidence>
<dbReference type="Proteomes" id="UP000649617">
    <property type="component" value="Unassembled WGS sequence"/>
</dbReference>
<feature type="region of interest" description="Disordered" evidence="1">
    <location>
        <begin position="68"/>
        <end position="94"/>
    </location>
</feature>
<sequence>EVEGDAWKRGYRQDPTWRRAAPAPGESSKILRKYRSQLAAAGIAMRPKRTLKFEKMAARDELRLQDAIATSHEKRQAAKDGRTEPNLDGSDLEL</sequence>
<feature type="compositionally biased region" description="Basic and acidic residues" evidence="1">
    <location>
        <begin position="1"/>
        <end position="17"/>
    </location>
</feature>